<organism evidence="6 7">
    <name type="scientific">Spirosoma pollinicola</name>
    <dbReference type="NCBI Taxonomy" id="2057025"/>
    <lineage>
        <taxon>Bacteria</taxon>
        <taxon>Pseudomonadati</taxon>
        <taxon>Bacteroidota</taxon>
        <taxon>Cytophagia</taxon>
        <taxon>Cytophagales</taxon>
        <taxon>Cytophagaceae</taxon>
        <taxon>Spirosoma</taxon>
    </lineage>
</organism>
<keyword evidence="2 5" id="KW-0812">Transmembrane</keyword>
<feature type="transmembrane region" description="Helical" evidence="5">
    <location>
        <begin position="7"/>
        <end position="25"/>
    </location>
</feature>
<dbReference type="Pfam" id="PF13564">
    <property type="entry name" value="DoxX_2"/>
    <property type="match status" value="1"/>
</dbReference>
<protein>
    <submittedName>
        <fullName evidence="6">DoxX-like family protein</fullName>
    </submittedName>
</protein>
<sequence>MKKINVWYWIFTGLFAFAMLGSAIPDIMVVPMAVQGFREMGYPTYLIPFMGIAKLLGVFAILIPGYPRIKEWAYAGLFFDLLGATYSVYSIGKAPSDWLPMLVIILVGAGSYVFYHKKLAAKAALDQPNASVNTPIRSL</sequence>
<accession>A0A2K8YTF7</accession>
<dbReference type="AlphaFoldDB" id="A0A2K8YTF7"/>
<dbReference type="KEGG" id="spir:CWM47_02965"/>
<evidence type="ECO:0000256" key="5">
    <source>
        <dbReference type="SAM" id="Phobius"/>
    </source>
</evidence>
<dbReference type="GO" id="GO:0016020">
    <property type="term" value="C:membrane"/>
    <property type="evidence" value="ECO:0007669"/>
    <property type="project" value="UniProtKB-SubCell"/>
</dbReference>
<dbReference type="InterPro" id="IPR032808">
    <property type="entry name" value="DoxX"/>
</dbReference>
<evidence type="ECO:0000256" key="4">
    <source>
        <dbReference type="ARBA" id="ARBA00023136"/>
    </source>
</evidence>
<gene>
    <name evidence="6" type="ORF">CWM47_02965</name>
</gene>
<keyword evidence="7" id="KW-1185">Reference proteome</keyword>
<name>A0A2K8YTF7_9BACT</name>
<evidence type="ECO:0000313" key="6">
    <source>
        <dbReference type="EMBL" id="AUD00864.1"/>
    </source>
</evidence>
<proteinExistence type="predicted"/>
<feature type="transmembrane region" description="Helical" evidence="5">
    <location>
        <begin position="72"/>
        <end position="92"/>
    </location>
</feature>
<evidence type="ECO:0000256" key="1">
    <source>
        <dbReference type="ARBA" id="ARBA00004141"/>
    </source>
</evidence>
<keyword evidence="3 5" id="KW-1133">Transmembrane helix</keyword>
<dbReference type="EMBL" id="CP025096">
    <property type="protein sequence ID" value="AUD00864.1"/>
    <property type="molecule type" value="Genomic_DNA"/>
</dbReference>
<feature type="transmembrane region" description="Helical" evidence="5">
    <location>
        <begin position="98"/>
        <end position="115"/>
    </location>
</feature>
<comment type="subcellular location">
    <subcellularLocation>
        <location evidence="1">Membrane</location>
        <topology evidence="1">Multi-pass membrane protein</topology>
    </subcellularLocation>
</comment>
<dbReference type="RefSeq" id="WP_100986287.1">
    <property type="nucleotide sequence ID" value="NZ_CP025096.1"/>
</dbReference>
<evidence type="ECO:0000256" key="3">
    <source>
        <dbReference type="ARBA" id="ARBA00022989"/>
    </source>
</evidence>
<evidence type="ECO:0000256" key="2">
    <source>
        <dbReference type="ARBA" id="ARBA00022692"/>
    </source>
</evidence>
<reference evidence="6 7" key="1">
    <citation type="submission" date="2017-11" db="EMBL/GenBank/DDBJ databases">
        <title>Taxonomic description and genome sequences of Spirosoma HA7 sp. nov., isolated from pollen microhabitat of Corylus avellana.</title>
        <authorList>
            <person name="Ambika Manirajan B."/>
            <person name="Suarez C."/>
            <person name="Ratering S."/>
            <person name="Geissler-Plaum R."/>
            <person name="Cardinale M."/>
            <person name="Sylvia S."/>
        </authorList>
    </citation>
    <scope>NUCLEOTIDE SEQUENCE [LARGE SCALE GENOMIC DNA]</scope>
    <source>
        <strain evidence="6 7">HA7</strain>
    </source>
</reference>
<evidence type="ECO:0000313" key="7">
    <source>
        <dbReference type="Proteomes" id="UP000232883"/>
    </source>
</evidence>
<dbReference type="OrthoDB" id="7960583at2"/>
<keyword evidence="4 5" id="KW-0472">Membrane</keyword>
<feature type="transmembrane region" description="Helical" evidence="5">
    <location>
        <begin position="45"/>
        <end position="65"/>
    </location>
</feature>
<dbReference type="Proteomes" id="UP000232883">
    <property type="component" value="Chromosome"/>
</dbReference>